<feature type="transmembrane region" description="Helical" evidence="1">
    <location>
        <begin position="379"/>
        <end position="407"/>
    </location>
</feature>
<dbReference type="RefSeq" id="WP_187097815.1">
    <property type="nucleotide sequence ID" value="NZ_CP059894.1"/>
</dbReference>
<keyword evidence="4" id="KW-0012">Acyltransferase</keyword>
<feature type="domain" description="SGNH" evidence="3">
    <location>
        <begin position="478"/>
        <end position="688"/>
    </location>
</feature>
<feature type="transmembrane region" description="Helical" evidence="1">
    <location>
        <begin position="339"/>
        <end position="358"/>
    </location>
</feature>
<dbReference type="Pfam" id="PF19040">
    <property type="entry name" value="SGNH"/>
    <property type="match status" value="1"/>
</dbReference>
<feature type="transmembrane region" description="Helical" evidence="1">
    <location>
        <begin position="189"/>
        <end position="208"/>
    </location>
</feature>
<feature type="transmembrane region" description="Helical" evidence="1">
    <location>
        <begin position="228"/>
        <end position="244"/>
    </location>
</feature>
<dbReference type="PANTHER" id="PTHR23028:SF53">
    <property type="entry name" value="ACYL_TRANSF_3 DOMAIN-CONTAINING PROTEIN"/>
    <property type="match status" value="1"/>
</dbReference>
<dbReference type="GO" id="GO:0016747">
    <property type="term" value="F:acyltransferase activity, transferring groups other than amino-acyl groups"/>
    <property type="evidence" value="ECO:0007669"/>
    <property type="project" value="InterPro"/>
</dbReference>
<dbReference type="InterPro" id="IPR002656">
    <property type="entry name" value="Acyl_transf_3_dom"/>
</dbReference>
<feature type="transmembrane region" description="Helical" evidence="1">
    <location>
        <begin position="316"/>
        <end position="333"/>
    </location>
</feature>
<name>A0A7G8PHI7_9MYCO</name>
<accession>A0A7G8PHI7</accession>
<dbReference type="Proteomes" id="UP000515498">
    <property type="component" value="Chromosome"/>
</dbReference>
<dbReference type="InterPro" id="IPR043968">
    <property type="entry name" value="SGNH"/>
</dbReference>
<keyword evidence="1" id="KW-0812">Transmembrane</keyword>
<reference evidence="4 5" key="1">
    <citation type="submission" date="2020-07" db="EMBL/GenBank/DDBJ databases">
        <title>Draft genome sequence of four isobutane-metabolizing strains capable of cometabolically degrading diverse ether contaminants.</title>
        <authorList>
            <person name="Chen W."/>
            <person name="Faulkner N."/>
            <person name="Smith C."/>
            <person name="Hyman M."/>
        </authorList>
    </citation>
    <scope>NUCLEOTIDE SEQUENCE [LARGE SCALE GENOMIC DNA]</scope>
    <source>
        <strain evidence="4 5">2A</strain>
    </source>
</reference>
<dbReference type="GO" id="GO:0016020">
    <property type="term" value="C:membrane"/>
    <property type="evidence" value="ECO:0007669"/>
    <property type="project" value="TreeGrafter"/>
</dbReference>
<keyword evidence="1" id="KW-1133">Transmembrane helix</keyword>
<dbReference type="AlphaFoldDB" id="A0A7G8PHI7"/>
<evidence type="ECO:0000313" key="4">
    <source>
        <dbReference type="EMBL" id="QNJ93803.1"/>
    </source>
</evidence>
<sequence>MTATTEENPITRSVVPGHRRPDLQGMRAIAVLTVFANHLFDWPPGGFVGVDIFFVLSGFFITGILIQERTTKRKLSFKKFYIRRVKRILPSALLVLVVTVIGAHFLFPAARAKETLLDALYAAVFGANIRFEAVGTDYFQQNMPPSPLQHYWSLSIEEQFYFVWPLLLVTIFSLTRGFRRSGKSWARRLALFGAMFIVVAASFVWAMYLSANDPNRAYFSTFTRVWELGAGALLAIAGPWLLGLPSAMRPVLAYLGLAGVVASLFVVNPTVQFPAPWAALPIVSTALVVVSFHGAEVRGMLPLTNRVATYFGDTSYTLYLWHWPVIVLLVSVIPRGPLYTAVAIAVSLGLTALTYRFYEDPIRKSDWLLDKADHSRRNLFLAWGRPVWTTVGAFGAAIIVVAILGMAHAAKNSEVQAELASERQESQSELASPHEEKVDPCFGAPAMINSQCTLRNPSVPLQPSLDNFSTDRPREWNRCYTPKDEKLLSCSFGYDGADAKRIAIVGDSKGIFLLPALRKVLNANKWRLTTYLGKTCALMIPSKDECRGPMEEAEKQLLAHPYDLVIMANVSYGVEQQALRHRAAMEPIVAAGSRILVVADNPVSSEEAIACLTRVSLGSDRSGECGTPRAEAFPKPDTLVEGAHLVPGTAVVDLTPYYCNADRCPAVIGDVIVHSDATHITATLSRTLWRPIEDGVRRALDMPVNAPR</sequence>
<dbReference type="KEGG" id="mflu:HZU40_05660"/>
<feature type="transmembrane region" description="Helical" evidence="1">
    <location>
        <begin position="88"/>
        <end position="107"/>
    </location>
</feature>
<evidence type="ECO:0000259" key="2">
    <source>
        <dbReference type="Pfam" id="PF01757"/>
    </source>
</evidence>
<dbReference type="Pfam" id="PF01757">
    <property type="entry name" value="Acyl_transf_3"/>
    <property type="match status" value="1"/>
</dbReference>
<keyword evidence="1" id="KW-0472">Membrane</keyword>
<dbReference type="EMBL" id="CP059894">
    <property type="protein sequence ID" value="QNJ93803.1"/>
    <property type="molecule type" value="Genomic_DNA"/>
</dbReference>
<evidence type="ECO:0000259" key="3">
    <source>
        <dbReference type="Pfam" id="PF19040"/>
    </source>
</evidence>
<evidence type="ECO:0000313" key="5">
    <source>
        <dbReference type="Proteomes" id="UP000515498"/>
    </source>
</evidence>
<gene>
    <name evidence="4" type="ORF">HZU40_05660</name>
</gene>
<proteinExistence type="predicted"/>
<feature type="transmembrane region" description="Helical" evidence="1">
    <location>
        <begin position="47"/>
        <end position="67"/>
    </location>
</feature>
<protein>
    <submittedName>
        <fullName evidence="4">Acyltransferase</fullName>
    </submittedName>
</protein>
<feature type="transmembrane region" description="Helical" evidence="1">
    <location>
        <begin position="160"/>
        <end position="177"/>
    </location>
</feature>
<keyword evidence="4" id="KW-0808">Transferase</keyword>
<dbReference type="PANTHER" id="PTHR23028">
    <property type="entry name" value="ACETYLTRANSFERASE"/>
    <property type="match status" value="1"/>
</dbReference>
<feature type="domain" description="Acyltransferase 3" evidence="2">
    <location>
        <begin position="22"/>
        <end position="355"/>
    </location>
</feature>
<dbReference type="InterPro" id="IPR050879">
    <property type="entry name" value="Acyltransferase_3"/>
</dbReference>
<feature type="transmembrane region" description="Helical" evidence="1">
    <location>
        <begin position="251"/>
        <end position="271"/>
    </location>
</feature>
<evidence type="ECO:0000256" key="1">
    <source>
        <dbReference type="SAM" id="Phobius"/>
    </source>
</evidence>
<feature type="transmembrane region" description="Helical" evidence="1">
    <location>
        <begin position="277"/>
        <end position="295"/>
    </location>
</feature>
<organism evidence="4 5">
    <name type="scientific">Mycolicibacterium fluoranthenivorans</name>
    <dbReference type="NCBI Taxonomy" id="258505"/>
    <lineage>
        <taxon>Bacteria</taxon>
        <taxon>Bacillati</taxon>
        <taxon>Actinomycetota</taxon>
        <taxon>Actinomycetes</taxon>
        <taxon>Mycobacteriales</taxon>
        <taxon>Mycobacteriaceae</taxon>
        <taxon>Mycolicibacterium</taxon>
    </lineage>
</organism>
<dbReference type="GO" id="GO:0009103">
    <property type="term" value="P:lipopolysaccharide biosynthetic process"/>
    <property type="evidence" value="ECO:0007669"/>
    <property type="project" value="TreeGrafter"/>
</dbReference>